<dbReference type="EMBL" id="JMIW01000003">
    <property type="protein sequence ID" value="KEO90464.1"/>
    <property type="molecule type" value="Genomic_DNA"/>
</dbReference>
<name>A0A074MAN0_ERYLO</name>
<protein>
    <submittedName>
        <fullName evidence="1">Uncharacterized protein</fullName>
    </submittedName>
</protein>
<evidence type="ECO:0000313" key="2">
    <source>
        <dbReference type="Proteomes" id="UP000027647"/>
    </source>
</evidence>
<dbReference type="STRING" id="1044.EH31_10270"/>
<dbReference type="Proteomes" id="UP000027647">
    <property type="component" value="Unassembled WGS sequence"/>
</dbReference>
<evidence type="ECO:0000313" key="1">
    <source>
        <dbReference type="EMBL" id="KEO90464.1"/>
    </source>
</evidence>
<accession>A0A074MAN0</accession>
<dbReference type="AlphaFoldDB" id="A0A074MAN0"/>
<gene>
    <name evidence="1" type="ORF">EH31_10270</name>
</gene>
<comment type="caution">
    <text evidence="1">The sequence shown here is derived from an EMBL/GenBank/DDBJ whole genome shotgun (WGS) entry which is preliminary data.</text>
</comment>
<reference evidence="1 2" key="1">
    <citation type="submission" date="2014-04" db="EMBL/GenBank/DDBJ databases">
        <title>A comprehensive comparison of genomes of Erythrobacter spp. strains.</title>
        <authorList>
            <person name="Zheng Q."/>
        </authorList>
    </citation>
    <scope>NUCLEOTIDE SEQUENCE [LARGE SCALE GENOMIC DNA]</scope>
    <source>
        <strain evidence="1 2">DSM 6997</strain>
    </source>
</reference>
<proteinExistence type="predicted"/>
<dbReference type="RefSeq" id="WP_051699111.1">
    <property type="nucleotide sequence ID" value="NZ_JMIW01000003.1"/>
</dbReference>
<dbReference type="OrthoDB" id="14198at2"/>
<dbReference type="eggNOG" id="ENOG5033EMA">
    <property type="taxonomic scope" value="Bacteria"/>
</dbReference>
<sequence length="109" mass="12237">MRDILRSVLLSTARSGRTLTYAELAKQLALQPPHTIHRAGLLLEDLMRDQEAKAEPQLASFVVSRARAGLPTPGFFMLMRELGLYDGPDMGTEARELVEDERARCAQWI</sequence>
<keyword evidence="2" id="KW-1185">Reference proteome</keyword>
<organism evidence="1 2">
    <name type="scientific">Erythrobacter longus</name>
    <dbReference type="NCBI Taxonomy" id="1044"/>
    <lineage>
        <taxon>Bacteria</taxon>
        <taxon>Pseudomonadati</taxon>
        <taxon>Pseudomonadota</taxon>
        <taxon>Alphaproteobacteria</taxon>
        <taxon>Sphingomonadales</taxon>
        <taxon>Erythrobacteraceae</taxon>
        <taxon>Erythrobacter/Porphyrobacter group</taxon>
        <taxon>Erythrobacter</taxon>
    </lineage>
</organism>